<dbReference type="InterPro" id="IPR058982">
    <property type="entry name" value="Beta-barrel_AprE"/>
</dbReference>
<keyword evidence="7 9" id="KW-1133">Transmembrane helix</keyword>
<evidence type="ECO:0000256" key="3">
    <source>
        <dbReference type="ARBA" id="ARBA00022448"/>
    </source>
</evidence>
<feature type="domain" description="AprE-like long alpha-helical hairpin" evidence="11">
    <location>
        <begin position="162"/>
        <end position="316"/>
    </location>
</feature>
<dbReference type="Pfam" id="PF25994">
    <property type="entry name" value="HH_AprE"/>
    <property type="match status" value="1"/>
</dbReference>
<evidence type="ECO:0000256" key="1">
    <source>
        <dbReference type="ARBA" id="ARBA00004377"/>
    </source>
</evidence>
<dbReference type="Pfam" id="PF26002">
    <property type="entry name" value="Beta-barrel_AprE"/>
    <property type="match status" value="1"/>
</dbReference>
<feature type="transmembrane region" description="Helical" evidence="9">
    <location>
        <begin position="38"/>
        <end position="55"/>
    </location>
</feature>
<comment type="subcellular location">
    <subcellularLocation>
        <location evidence="1 9">Cell inner membrane</location>
        <topology evidence="1 9">Single-pass membrane protein</topology>
    </subcellularLocation>
</comment>
<dbReference type="InterPro" id="IPR058781">
    <property type="entry name" value="HH_AprE-like"/>
</dbReference>
<evidence type="ECO:0000256" key="4">
    <source>
        <dbReference type="ARBA" id="ARBA00022475"/>
    </source>
</evidence>
<dbReference type="AlphaFoldDB" id="A0A0J1JTB5"/>
<evidence type="ECO:0000313" key="14">
    <source>
        <dbReference type="Proteomes" id="UP000036097"/>
    </source>
</evidence>
<dbReference type="GO" id="GO:0005886">
    <property type="term" value="C:plasma membrane"/>
    <property type="evidence" value="ECO:0007669"/>
    <property type="project" value="UniProtKB-SubCell"/>
</dbReference>
<feature type="coiled-coil region" evidence="10">
    <location>
        <begin position="290"/>
        <end position="317"/>
    </location>
</feature>
<feature type="coiled-coil region" evidence="10">
    <location>
        <begin position="181"/>
        <end position="222"/>
    </location>
</feature>
<dbReference type="InterPro" id="IPR010129">
    <property type="entry name" value="T1SS_HlyD"/>
</dbReference>
<keyword evidence="6 9" id="KW-0812">Transmembrane</keyword>
<name>A0A0J1JTB5_9GAMM</name>
<evidence type="ECO:0000256" key="8">
    <source>
        <dbReference type="ARBA" id="ARBA00023136"/>
    </source>
</evidence>
<evidence type="ECO:0000256" key="6">
    <source>
        <dbReference type="ARBA" id="ARBA00022692"/>
    </source>
</evidence>
<evidence type="ECO:0000313" key="13">
    <source>
        <dbReference type="EMBL" id="KLV05527.1"/>
    </source>
</evidence>
<organism evidence="13 14">
    <name type="scientific">Photobacterium aquae</name>
    <dbReference type="NCBI Taxonomy" id="1195763"/>
    <lineage>
        <taxon>Bacteria</taxon>
        <taxon>Pseudomonadati</taxon>
        <taxon>Pseudomonadota</taxon>
        <taxon>Gammaproteobacteria</taxon>
        <taxon>Vibrionales</taxon>
        <taxon>Vibrionaceae</taxon>
        <taxon>Photobacterium</taxon>
    </lineage>
</organism>
<dbReference type="PATRIC" id="fig|1195763.3.peg.2355"/>
<dbReference type="InterPro" id="IPR006144">
    <property type="entry name" value="Secretion_HlyD_CS"/>
</dbReference>
<dbReference type="InterPro" id="IPR050739">
    <property type="entry name" value="MFP"/>
</dbReference>
<dbReference type="OrthoDB" id="9775513at2"/>
<comment type="similarity">
    <text evidence="2 9">Belongs to the membrane fusion protein (MFP) (TC 8.A.1) family.</text>
</comment>
<keyword evidence="3 9" id="KW-0813">Transport</keyword>
<evidence type="ECO:0000256" key="2">
    <source>
        <dbReference type="ARBA" id="ARBA00009477"/>
    </source>
</evidence>
<evidence type="ECO:0000256" key="10">
    <source>
        <dbReference type="SAM" id="Coils"/>
    </source>
</evidence>
<evidence type="ECO:0000259" key="11">
    <source>
        <dbReference type="Pfam" id="PF25994"/>
    </source>
</evidence>
<keyword evidence="8 9" id="KW-0472">Membrane</keyword>
<dbReference type="PANTHER" id="PTHR30386">
    <property type="entry name" value="MEMBRANE FUSION SUBUNIT OF EMRAB-TOLC MULTIDRUG EFFLUX PUMP"/>
    <property type="match status" value="1"/>
</dbReference>
<dbReference type="Gene3D" id="2.40.50.100">
    <property type="match status" value="1"/>
</dbReference>
<evidence type="ECO:0000256" key="5">
    <source>
        <dbReference type="ARBA" id="ARBA00022519"/>
    </source>
</evidence>
<dbReference type="RefSeq" id="WP_047878956.1">
    <property type="nucleotide sequence ID" value="NZ_LDOT01000013.1"/>
</dbReference>
<dbReference type="Gene3D" id="2.40.30.170">
    <property type="match status" value="1"/>
</dbReference>
<dbReference type="GO" id="GO:0009306">
    <property type="term" value="P:protein secretion"/>
    <property type="evidence" value="ECO:0007669"/>
    <property type="project" value="InterPro"/>
</dbReference>
<sequence length="471" mass="52560">MKTNRQPDHDPAIAPEHRAFVPSEHYAVLLLPEKRSRLLVWVIAAFLISAILWAANASLEQVTRGEGKVIPSSQRQIVQNLEGGIVKAILVSEGETVTAGQPLLQLDDTRFRSDYAGQGQDLISLEADSIRLNALLTSIRTRPIDKSPGSLWRKSVIVTPNELAFPKNLQEGHDKLLQRQRNEYRDKLATLGNQLDVMAQQIQQRSRELDEARARLANQKQSYYLASEEYKITKPLADEGVVPRVELLKIKRQVNDTRREMTSTELQIPAMRAALNEAIYKRLDIALNARSDIQAELNQTADKLDSLRQTHVGLEDKVSRTLVTSPVNGKIQAIHINTLGGVIQPGMDLVEIIPTEDSLLVEAKIAPKDIGFLHPGLKATVKFSAYDFTVYGGLSGTLEHISADTQIDEEGNSFYQIRIRTDQHAFQDRHGKPLPIIPGMHAVADIITGHKTVLQYLLNPVLKAQHTALRE</sequence>
<dbReference type="PRINTS" id="PR01490">
    <property type="entry name" value="RTXTOXIND"/>
</dbReference>
<evidence type="ECO:0000256" key="7">
    <source>
        <dbReference type="ARBA" id="ARBA00022989"/>
    </source>
</evidence>
<dbReference type="PROSITE" id="PS00543">
    <property type="entry name" value="HLYD_FAMILY"/>
    <property type="match status" value="1"/>
</dbReference>
<evidence type="ECO:0000259" key="12">
    <source>
        <dbReference type="Pfam" id="PF26002"/>
    </source>
</evidence>
<reference evidence="13 14" key="1">
    <citation type="submission" date="2015-05" db="EMBL/GenBank/DDBJ databases">
        <title>Photobacterium galathea sp. nov.</title>
        <authorList>
            <person name="Machado H."/>
            <person name="Gram L."/>
        </authorList>
    </citation>
    <scope>NUCLEOTIDE SEQUENCE [LARGE SCALE GENOMIC DNA]</scope>
    <source>
        <strain evidence="13 14">CGMCC 1.12159</strain>
    </source>
</reference>
<dbReference type="EMBL" id="LDOT01000013">
    <property type="protein sequence ID" value="KLV05527.1"/>
    <property type="molecule type" value="Genomic_DNA"/>
</dbReference>
<dbReference type="PANTHER" id="PTHR30386:SF26">
    <property type="entry name" value="TRANSPORT PROTEIN COMB"/>
    <property type="match status" value="1"/>
</dbReference>
<gene>
    <name evidence="13" type="ORF">ABT56_11195</name>
</gene>
<dbReference type="STRING" id="1195763.ABT56_11195"/>
<dbReference type="Proteomes" id="UP000036097">
    <property type="component" value="Unassembled WGS sequence"/>
</dbReference>
<proteinExistence type="inferred from homology"/>
<keyword evidence="14" id="KW-1185">Reference proteome</keyword>
<accession>A0A0J1JTB5</accession>
<protein>
    <recommendedName>
        <fullName evidence="9">Membrane fusion protein (MFP) family protein</fullName>
    </recommendedName>
</protein>
<keyword evidence="10" id="KW-0175">Coiled coil</keyword>
<keyword evidence="4 9" id="KW-1003">Cell membrane</keyword>
<comment type="caution">
    <text evidence="13">The sequence shown here is derived from an EMBL/GenBank/DDBJ whole genome shotgun (WGS) entry which is preliminary data.</text>
</comment>
<dbReference type="NCBIfam" id="TIGR01843">
    <property type="entry name" value="type_I_hlyD"/>
    <property type="match status" value="1"/>
</dbReference>
<evidence type="ECO:0000256" key="9">
    <source>
        <dbReference type="RuleBase" id="RU365093"/>
    </source>
</evidence>
<feature type="domain" description="AprE-like beta-barrel" evidence="12">
    <location>
        <begin position="359"/>
        <end position="449"/>
    </location>
</feature>
<keyword evidence="5 9" id="KW-0997">Cell inner membrane</keyword>